<reference evidence="2 3" key="1">
    <citation type="submission" date="2016-02" db="EMBL/GenBank/DDBJ databases">
        <title>Genome analysis of coral dinoflagellate symbionts highlights evolutionary adaptations to a symbiotic lifestyle.</title>
        <authorList>
            <person name="Aranda M."/>
            <person name="Li Y."/>
            <person name="Liew Y.J."/>
            <person name="Baumgarten S."/>
            <person name="Simakov O."/>
            <person name="Wilson M."/>
            <person name="Piel J."/>
            <person name="Ashoor H."/>
            <person name="Bougouffa S."/>
            <person name="Bajic V.B."/>
            <person name="Ryu T."/>
            <person name="Ravasi T."/>
            <person name="Bayer T."/>
            <person name="Micklem G."/>
            <person name="Kim H."/>
            <person name="Bhak J."/>
            <person name="Lajeunesse T.C."/>
            <person name="Voolstra C.R."/>
        </authorList>
    </citation>
    <scope>NUCLEOTIDE SEQUENCE [LARGE SCALE GENOMIC DNA]</scope>
    <source>
        <strain evidence="2 3">CCMP2467</strain>
    </source>
</reference>
<feature type="region of interest" description="Disordered" evidence="1">
    <location>
        <begin position="292"/>
        <end position="316"/>
    </location>
</feature>
<gene>
    <name evidence="2" type="ORF">AK812_SmicGene44518</name>
</gene>
<feature type="region of interest" description="Disordered" evidence="1">
    <location>
        <begin position="346"/>
        <end position="380"/>
    </location>
</feature>
<evidence type="ECO:0000313" key="2">
    <source>
        <dbReference type="EMBL" id="OLP75653.1"/>
    </source>
</evidence>
<evidence type="ECO:0000313" key="3">
    <source>
        <dbReference type="Proteomes" id="UP000186817"/>
    </source>
</evidence>
<protein>
    <submittedName>
        <fullName evidence="2">Uncharacterized protein</fullName>
    </submittedName>
</protein>
<name>A0A1Q9BY96_SYMMI</name>
<dbReference type="AlphaFoldDB" id="A0A1Q9BY96"/>
<comment type="caution">
    <text evidence="2">The sequence shown here is derived from an EMBL/GenBank/DDBJ whole genome shotgun (WGS) entry which is preliminary data.</text>
</comment>
<dbReference type="OrthoDB" id="410718at2759"/>
<dbReference type="Proteomes" id="UP000186817">
    <property type="component" value="Unassembled WGS sequence"/>
</dbReference>
<organism evidence="2 3">
    <name type="scientific">Symbiodinium microadriaticum</name>
    <name type="common">Dinoflagellate</name>
    <name type="synonym">Zooxanthella microadriatica</name>
    <dbReference type="NCBI Taxonomy" id="2951"/>
    <lineage>
        <taxon>Eukaryota</taxon>
        <taxon>Sar</taxon>
        <taxon>Alveolata</taxon>
        <taxon>Dinophyceae</taxon>
        <taxon>Suessiales</taxon>
        <taxon>Symbiodiniaceae</taxon>
        <taxon>Symbiodinium</taxon>
    </lineage>
</organism>
<sequence length="380" mass="42193">MGVGRCSRHAYPQPEWGWEGSGGAAATLILNLSGVGRYGLNQKHSTEAGEVRGLNPWKKEVRVLNPDEAGARVLNQYGISAGARPERLSSSNMGSEVRGHSLESVKKTEAGTRPEVLADKVENWDKERRRRGPGWSTRMQNRVDRVLGAYSEPEFEWEHKRSKKAHWFGEYPRSRVGQSQKDIGKGAEGGEHMQTHAEVYECKEYTRYLGIDPGYEGEETHNAMLCPGLGQPMSEKYFRAVASLALQGYIWQRVPHGEWIPWWYLSDSVFFWEEDVFEAGVRGSRLSAGDKSAWSRLDEDGGRDQAKELSSTETRGGNKAGALILDQYGGSQVHGLRLKKTKALGLNPKKTGAGTSPEHLPPINMKVPGAFGRSAYPQPI</sequence>
<proteinExistence type="predicted"/>
<keyword evidence="3" id="KW-1185">Reference proteome</keyword>
<evidence type="ECO:0000256" key="1">
    <source>
        <dbReference type="SAM" id="MobiDB-lite"/>
    </source>
</evidence>
<accession>A0A1Q9BY96</accession>
<dbReference type="EMBL" id="LSRX01002346">
    <property type="protein sequence ID" value="OLP75653.1"/>
    <property type="molecule type" value="Genomic_DNA"/>
</dbReference>
<feature type="compositionally biased region" description="Basic and acidic residues" evidence="1">
    <location>
        <begin position="296"/>
        <end position="307"/>
    </location>
</feature>